<evidence type="ECO:0000313" key="4">
    <source>
        <dbReference type="EMBL" id="KAG6463732.1"/>
    </source>
</evidence>
<dbReference type="AlphaFoldDB" id="A0A922CZ19"/>
<keyword evidence="3" id="KW-0472">Membrane</keyword>
<reference evidence="4" key="1">
    <citation type="journal article" date="2016" name="Insect Biochem. Mol. Biol.">
        <title>Multifaceted biological insights from a draft genome sequence of the tobacco hornworm moth, Manduca sexta.</title>
        <authorList>
            <person name="Kanost M.R."/>
            <person name="Arrese E.L."/>
            <person name="Cao X."/>
            <person name="Chen Y.R."/>
            <person name="Chellapilla S."/>
            <person name="Goldsmith M.R."/>
            <person name="Grosse-Wilde E."/>
            <person name="Heckel D.G."/>
            <person name="Herndon N."/>
            <person name="Jiang H."/>
            <person name="Papanicolaou A."/>
            <person name="Qu J."/>
            <person name="Soulages J.L."/>
            <person name="Vogel H."/>
            <person name="Walters J."/>
            <person name="Waterhouse R.M."/>
            <person name="Ahn S.J."/>
            <person name="Almeida F.C."/>
            <person name="An C."/>
            <person name="Aqrawi P."/>
            <person name="Bretschneider A."/>
            <person name="Bryant W.B."/>
            <person name="Bucks S."/>
            <person name="Chao H."/>
            <person name="Chevignon G."/>
            <person name="Christen J.M."/>
            <person name="Clarke D.F."/>
            <person name="Dittmer N.T."/>
            <person name="Ferguson L.C.F."/>
            <person name="Garavelou S."/>
            <person name="Gordon K.H.J."/>
            <person name="Gunaratna R.T."/>
            <person name="Han Y."/>
            <person name="Hauser F."/>
            <person name="He Y."/>
            <person name="Heidel-Fischer H."/>
            <person name="Hirsh A."/>
            <person name="Hu Y."/>
            <person name="Jiang H."/>
            <person name="Kalra D."/>
            <person name="Klinner C."/>
            <person name="Konig C."/>
            <person name="Kovar C."/>
            <person name="Kroll A.R."/>
            <person name="Kuwar S.S."/>
            <person name="Lee S.L."/>
            <person name="Lehman R."/>
            <person name="Li K."/>
            <person name="Li Z."/>
            <person name="Liang H."/>
            <person name="Lovelace S."/>
            <person name="Lu Z."/>
            <person name="Mansfield J.H."/>
            <person name="McCulloch K.J."/>
            <person name="Mathew T."/>
            <person name="Morton B."/>
            <person name="Muzny D.M."/>
            <person name="Neunemann D."/>
            <person name="Ongeri F."/>
            <person name="Pauchet Y."/>
            <person name="Pu L.L."/>
            <person name="Pyrousis I."/>
            <person name="Rao X.J."/>
            <person name="Redding A."/>
            <person name="Roesel C."/>
            <person name="Sanchez-Gracia A."/>
            <person name="Schaack S."/>
            <person name="Shukla A."/>
            <person name="Tetreau G."/>
            <person name="Wang Y."/>
            <person name="Xiong G.H."/>
            <person name="Traut W."/>
            <person name="Walsh T.K."/>
            <person name="Worley K.C."/>
            <person name="Wu D."/>
            <person name="Wu W."/>
            <person name="Wu Y.Q."/>
            <person name="Zhang X."/>
            <person name="Zou Z."/>
            <person name="Zucker H."/>
            <person name="Briscoe A.D."/>
            <person name="Burmester T."/>
            <person name="Clem R.J."/>
            <person name="Feyereisen R."/>
            <person name="Grimmelikhuijzen C.J.P."/>
            <person name="Hamodrakas S.J."/>
            <person name="Hansson B.S."/>
            <person name="Huguet E."/>
            <person name="Jermiin L.S."/>
            <person name="Lan Q."/>
            <person name="Lehman H.K."/>
            <person name="Lorenzen M."/>
            <person name="Merzendorfer H."/>
            <person name="Michalopoulos I."/>
            <person name="Morton D.B."/>
            <person name="Muthukrishnan S."/>
            <person name="Oakeshott J.G."/>
            <person name="Palmer W."/>
            <person name="Park Y."/>
            <person name="Passarelli A.L."/>
            <person name="Rozas J."/>
            <person name="Schwartz L.M."/>
            <person name="Smith W."/>
            <person name="Southgate A."/>
            <person name="Vilcinskas A."/>
            <person name="Vogt R."/>
            <person name="Wang P."/>
            <person name="Werren J."/>
            <person name="Yu X.Q."/>
            <person name="Zhou J.J."/>
            <person name="Brown S.J."/>
            <person name="Scherer S.E."/>
            <person name="Richards S."/>
            <person name="Blissard G.W."/>
        </authorList>
    </citation>
    <scope>NUCLEOTIDE SEQUENCE</scope>
</reference>
<keyword evidence="1" id="KW-0175">Coiled coil</keyword>
<accession>A0A922CZ19</accession>
<gene>
    <name evidence="4" type="ORF">O3G_MSEX014048</name>
</gene>
<dbReference type="Proteomes" id="UP000791440">
    <property type="component" value="Unassembled WGS sequence"/>
</dbReference>
<keyword evidence="3" id="KW-0812">Transmembrane</keyword>
<proteinExistence type="predicted"/>
<feature type="transmembrane region" description="Helical" evidence="3">
    <location>
        <begin position="488"/>
        <end position="517"/>
    </location>
</feature>
<evidence type="ECO:0000256" key="2">
    <source>
        <dbReference type="SAM" id="MobiDB-lite"/>
    </source>
</evidence>
<protein>
    <submittedName>
        <fullName evidence="4">Uncharacterized protein</fullName>
    </submittedName>
</protein>
<organism evidence="4 5">
    <name type="scientific">Manduca sexta</name>
    <name type="common">Tobacco hawkmoth</name>
    <name type="synonym">Tobacco hornworm</name>
    <dbReference type="NCBI Taxonomy" id="7130"/>
    <lineage>
        <taxon>Eukaryota</taxon>
        <taxon>Metazoa</taxon>
        <taxon>Ecdysozoa</taxon>
        <taxon>Arthropoda</taxon>
        <taxon>Hexapoda</taxon>
        <taxon>Insecta</taxon>
        <taxon>Pterygota</taxon>
        <taxon>Neoptera</taxon>
        <taxon>Endopterygota</taxon>
        <taxon>Lepidoptera</taxon>
        <taxon>Glossata</taxon>
        <taxon>Ditrysia</taxon>
        <taxon>Bombycoidea</taxon>
        <taxon>Sphingidae</taxon>
        <taxon>Sphinginae</taxon>
        <taxon>Sphingini</taxon>
        <taxon>Manduca</taxon>
    </lineage>
</organism>
<evidence type="ECO:0000256" key="1">
    <source>
        <dbReference type="SAM" id="Coils"/>
    </source>
</evidence>
<feature type="coiled-coil region" evidence="1">
    <location>
        <begin position="271"/>
        <end position="310"/>
    </location>
</feature>
<feature type="compositionally biased region" description="Basic and acidic residues" evidence="2">
    <location>
        <begin position="257"/>
        <end position="269"/>
    </location>
</feature>
<feature type="transmembrane region" description="Helical" evidence="3">
    <location>
        <begin position="462"/>
        <end position="482"/>
    </location>
</feature>
<keyword evidence="5" id="KW-1185">Reference proteome</keyword>
<feature type="compositionally biased region" description="Basic and acidic residues" evidence="2">
    <location>
        <begin position="235"/>
        <end position="246"/>
    </location>
</feature>
<evidence type="ECO:0000313" key="5">
    <source>
        <dbReference type="Proteomes" id="UP000791440"/>
    </source>
</evidence>
<comment type="caution">
    <text evidence="4">The sequence shown here is derived from an EMBL/GenBank/DDBJ whole genome shotgun (WGS) entry which is preliminary data.</text>
</comment>
<feature type="transmembrane region" description="Helical" evidence="3">
    <location>
        <begin position="329"/>
        <end position="349"/>
    </location>
</feature>
<sequence>MSCIRTHMSDMIVKDRLKNRRSACEEHCTGDPATCSCCKCIKNKHRYFGHTKKLSQNMRTKNIHKRKGFSIPSIVPNNEENDNTFSKYKHLLSSSYSALLKRAESHRHKFKRNGLNIPINIKETKKIGNNQVKTIDGGCICCLGDKRTKVCECCLPSKVLENKHYLGQSISAIKNMFPKHKEIGKDHMQKRAVQTKHKSVDEHKKVHDKICTCYHTCECGIDKEKDKLKKKKISKKQDSLSRSDRIKKMKNKRRKETQKSKSRTHDTIQRRKEYLKEQEQFRKELKKKEKAEKKNKEKLLKIERAELEAISKGREAEDTSCFVDFCLGILKLIVFIVKGVITILFKVILDPKESYTYVRLKLLDPVGTFERIMKYITDAWRIKKLQMLKSISGSDKMTILTDTLQDTAIFQAFAEKGKTPKEKRMIAQKNKQRKIRMEQRNTQAFRSCKHNLLHTLRKTPCLWVYHICPFFYPQCLGILALMKQLTEILLFMLAFIVWTPCIACCETCRAFCCCVLCTN</sequence>
<reference evidence="4" key="2">
    <citation type="submission" date="2020-12" db="EMBL/GenBank/DDBJ databases">
        <authorList>
            <person name="Kanost M."/>
        </authorList>
    </citation>
    <scope>NUCLEOTIDE SEQUENCE</scope>
</reference>
<dbReference type="EMBL" id="JH669027">
    <property type="protein sequence ID" value="KAG6463732.1"/>
    <property type="molecule type" value="Genomic_DNA"/>
</dbReference>
<name>A0A922CZ19_MANSE</name>
<keyword evidence="3" id="KW-1133">Transmembrane helix</keyword>
<evidence type="ECO:0000256" key="3">
    <source>
        <dbReference type="SAM" id="Phobius"/>
    </source>
</evidence>
<feature type="compositionally biased region" description="Basic residues" evidence="2">
    <location>
        <begin position="247"/>
        <end position="256"/>
    </location>
</feature>
<feature type="region of interest" description="Disordered" evidence="2">
    <location>
        <begin position="230"/>
        <end position="269"/>
    </location>
</feature>